<comment type="caution">
    <text evidence="2">The sequence shown here is derived from an EMBL/GenBank/DDBJ whole genome shotgun (WGS) entry which is preliminary data.</text>
</comment>
<evidence type="ECO:0000313" key="2">
    <source>
        <dbReference type="EMBL" id="KAL2802762.1"/>
    </source>
</evidence>
<accession>A0ABR4GUN5</accession>
<gene>
    <name evidence="2" type="ORF">BJX63DRAFT_440646</name>
</gene>
<evidence type="ECO:0000313" key="3">
    <source>
        <dbReference type="Proteomes" id="UP001610334"/>
    </source>
</evidence>
<sequence length="305" mass="34728">MTQTILSPAQLWPGVDEDDKSWTPLSDPEEDMTQRPALLEKWAFADQSFRDSYHSRAPLPNITNFNGPRGSKRFICLVDKPYDPENYSRITKLYGQGTPAPQLPAFIIDPSMNISTTTDTYMRLLAPENLPASYYLETADFGTMAMTCAGHSVFPRLNAYEYVVIDNRSCQDGHLCLLNFAPNGQVACQARVLPFRLGPPKSPRHGPGHLWSEIIPERPETRPRLNPPIDLYQPLLEIMAVDYTPAEWVEEFERFAPEFLQYEHQGRATEYSWDRLADVSKQPFITYSHLRYAQQLAVLQGRGSA</sequence>
<proteinExistence type="predicted"/>
<evidence type="ECO:0000256" key="1">
    <source>
        <dbReference type="SAM" id="MobiDB-lite"/>
    </source>
</evidence>
<name>A0ABR4GUN5_9EURO</name>
<organism evidence="2 3">
    <name type="scientific">Aspergillus granulosus</name>
    <dbReference type="NCBI Taxonomy" id="176169"/>
    <lineage>
        <taxon>Eukaryota</taxon>
        <taxon>Fungi</taxon>
        <taxon>Dikarya</taxon>
        <taxon>Ascomycota</taxon>
        <taxon>Pezizomycotina</taxon>
        <taxon>Eurotiomycetes</taxon>
        <taxon>Eurotiomycetidae</taxon>
        <taxon>Eurotiales</taxon>
        <taxon>Aspergillaceae</taxon>
        <taxon>Aspergillus</taxon>
        <taxon>Aspergillus subgen. Nidulantes</taxon>
    </lineage>
</organism>
<feature type="region of interest" description="Disordered" evidence="1">
    <location>
        <begin position="1"/>
        <end position="31"/>
    </location>
</feature>
<dbReference type="Proteomes" id="UP001610334">
    <property type="component" value="Unassembled WGS sequence"/>
</dbReference>
<reference evidence="2 3" key="1">
    <citation type="submission" date="2024-07" db="EMBL/GenBank/DDBJ databases">
        <title>Section-level genome sequencing and comparative genomics of Aspergillus sections Usti and Cavernicolus.</title>
        <authorList>
            <consortium name="Lawrence Berkeley National Laboratory"/>
            <person name="Nybo J.L."/>
            <person name="Vesth T.C."/>
            <person name="Theobald S."/>
            <person name="Frisvad J.C."/>
            <person name="Larsen T.O."/>
            <person name="Kjaerboelling I."/>
            <person name="Rothschild-Mancinelli K."/>
            <person name="Lyhne E.K."/>
            <person name="Kogle M.E."/>
            <person name="Barry K."/>
            <person name="Clum A."/>
            <person name="Na H."/>
            <person name="Ledsgaard L."/>
            <person name="Lin J."/>
            <person name="Lipzen A."/>
            <person name="Kuo A."/>
            <person name="Riley R."/>
            <person name="Mondo S."/>
            <person name="Labutti K."/>
            <person name="Haridas S."/>
            <person name="Pangalinan J."/>
            <person name="Salamov A.A."/>
            <person name="Simmons B.A."/>
            <person name="Magnuson J.K."/>
            <person name="Chen J."/>
            <person name="Drula E."/>
            <person name="Henrissat B."/>
            <person name="Wiebenga A."/>
            <person name="Lubbers R.J."/>
            <person name="Gomes A.C."/>
            <person name="Makela M.R."/>
            <person name="Stajich J."/>
            <person name="Grigoriev I.V."/>
            <person name="Mortensen U.H."/>
            <person name="De Vries R.P."/>
            <person name="Baker S.E."/>
            <person name="Andersen M.R."/>
        </authorList>
    </citation>
    <scope>NUCLEOTIDE SEQUENCE [LARGE SCALE GENOMIC DNA]</scope>
    <source>
        <strain evidence="2 3">CBS 588.65</strain>
    </source>
</reference>
<protein>
    <submittedName>
        <fullName evidence="2">Uncharacterized protein</fullName>
    </submittedName>
</protein>
<dbReference type="EMBL" id="JBFXLT010000165">
    <property type="protein sequence ID" value="KAL2802762.1"/>
    <property type="molecule type" value="Genomic_DNA"/>
</dbReference>
<keyword evidence="3" id="KW-1185">Reference proteome</keyword>